<proteinExistence type="predicted"/>
<reference evidence="3" key="1">
    <citation type="submission" date="2022-11" db="UniProtKB">
        <authorList>
            <consortium name="WormBaseParasite"/>
        </authorList>
    </citation>
    <scope>IDENTIFICATION</scope>
</reference>
<protein>
    <submittedName>
        <fullName evidence="3">BPTI/Kunitz inhibitor domain-containing protein</fullName>
    </submittedName>
</protein>
<name>A0A914S407_PAREQ</name>
<sequence>MFLTLDDCRISCPSYENPCGSGEPLMVNDRPKLCSPDSRCPSTHFCHIGAVDAPNYCCPKDGDPCGLPLAEGSGGLFISRYYFDKETRQCYEFIYRGQKGNANNFLTKEDCEIFCPARRACDKPLEVGKGKERLERWYFDGGVQLCKKFIYRGIKGNANNFISRAACQEECKGAL</sequence>
<dbReference type="InterPro" id="IPR028150">
    <property type="entry name" value="Lustrin_cystein"/>
</dbReference>
<organism evidence="2 3">
    <name type="scientific">Parascaris equorum</name>
    <name type="common">Equine roundworm</name>
    <dbReference type="NCBI Taxonomy" id="6256"/>
    <lineage>
        <taxon>Eukaryota</taxon>
        <taxon>Metazoa</taxon>
        <taxon>Ecdysozoa</taxon>
        <taxon>Nematoda</taxon>
        <taxon>Chromadorea</taxon>
        <taxon>Rhabditida</taxon>
        <taxon>Spirurina</taxon>
        <taxon>Ascaridomorpha</taxon>
        <taxon>Ascaridoidea</taxon>
        <taxon>Ascarididae</taxon>
        <taxon>Parascaris</taxon>
    </lineage>
</organism>
<dbReference type="AlphaFoldDB" id="A0A914S407"/>
<dbReference type="InterPro" id="IPR006150">
    <property type="entry name" value="Cys_repeat_1"/>
</dbReference>
<accession>A0A914S407</accession>
<keyword evidence="2" id="KW-1185">Reference proteome</keyword>
<dbReference type="Gene3D" id="4.10.410.10">
    <property type="entry name" value="Pancreatic trypsin inhibitor Kunitz domain"/>
    <property type="match status" value="2"/>
</dbReference>
<evidence type="ECO:0000313" key="2">
    <source>
        <dbReference type="Proteomes" id="UP000887564"/>
    </source>
</evidence>
<dbReference type="Pfam" id="PF14625">
    <property type="entry name" value="Lustrin_cystein"/>
    <property type="match status" value="1"/>
</dbReference>
<dbReference type="PROSITE" id="PS50279">
    <property type="entry name" value="BPTI_KUNITZ_2"/>
    <property type="match status" value="2"/>
</dbReference>
<dbReference type="SUPFAM" id="SSF57362">
    <property type="entry name" value="BPTI-like"/>
    <property type="match status" value="2"/>
</dbReference>
<dbReference type="InterPro" id="IPR036880">
    <property type="entry name" value="Kunitz_BPTI_sf"/>
</dbReference>
<dbReference type="CDD" id="cd22593">
    <property type="entry name" value="Kunitz_conkunitzin"/>
    <property type="match status" value="2"/>
</dbReference>
<dbReference type="InterPro" id="IPR053014">
    <property type="entry name" value="Cuticle_assoc_divergent"/>
</dbReference>
<dbReference type="SMART" id="SM00289">
    <property type="entry name" value="WR1"/>
    <property type="match status" value="1"/>
</dbReference>
<feature type="domain" description="BPTI/Kunitz inhibitor" evidence="1">
    <location>
        <begin position="121"/>
        <end position="171"/>
    </location>
</feature>
<dbReference type="Pfam" id="PF00014">
    <property type="entry name" value="Kunitz_BPTI"/>
    <property type="match status" value="2"/>
</dbReference>
<evidence type="ECO:0000313" key="3">
    <source>
        <dbReference type="WBParaSite" id="PEQ_0001188901-mRNA-1"/>
    </source>
</evidence>
<dbReference type="Proteomes" id="UP000887564">
    <property type="component" value="Unplaced"/>
</dbReference>
<feature type="domain" description="BPTI/Kunitz inhibitor" evidence="1">
    <location>
        <begin position="65"/>
        <end position="115"/>
    </location>
</feature>
<dbReference type="PANTHER" id="PTHR46339">
    <property type="entry name" value="PROTEIN CBG15282-RELATED"/>
    <property type="match status" value="1"/>
</dbReference>
<dbReference type="WBParaSite" id="PEQ_0001188901-mRNA-1">
    <property type="protein sequence ID" value="PEQ_0001188901-mRNA-1"/>
    <property type="gene ID" value="PEQ_0001188901"/>
</dbReference>
<dbReference type="InterPro" id="IPR002223">
    <property type="entry name" value="Kunitz_BPTI"/>
</dbReference>
<dbReference type="GO" id="GO:0004867">
    <property type="term" value="F:serine-type endopeptidase inhibitor activity"/>
    <property type="evidence" value="ECO:0007669"/>
    <property type="project" value="InterPro"/>
</dbReference>
<dbReference type="PANTHER" id="PTHR46339:SF2">
    <property type="entry name" value="BPTI_KUNITZ INHIBITOR DOMAIN-CONTAINING PROTEIN"/>
    <property type="match status" value="1"/>
</dbReference>
<dbReference type="SMART" id="SM00131">
    <property type="entry name" value="KU"/>
    <property type="match status" value="2"/>
</dbReference>
<evidence type="ECO:0000259" key="1">
    <source>
        <dbReference type="PROSITE" id="PS50279"/>
    </source>
</evidence>